<proteinExistence type="predicted"/>
<keyword evidence="2" id="KW-1185">Reference proteome</keyword>
<sequence>MFYQNYHNFDLIVNASWGRHCDHLLFVSNNLATTRTGLTMYVEERNPTRACLAVLRYLREINDDAVDINWFLWTSVHSFVIVENLRSK</sequence>
<organism evidence="1 2">
    <name type="scientific">Rhipicephalus sanguineus</name>
    <name type="common">Brown dog tick</name>
    <name type="synonym">Ixodes sanguineus</name>
    <dbReference type="NCBI Taxonomy" id="34632"/>
    <lineage>
        <taxon>Eukaryota</taxon>
        <taxon>Metazoa</taxon>
        <taxon>Ecdysozoa</taxon>
        <taxon>Arthropoda</taxon>
        <taxon>Chelicerata</taxon>
        <taxon>Arachnida</taxon>
        <taxon>Acari</taxon>
        <taxon>Parasitiformes</taxon>
        <taxon>Ixodida</taxon>
        <taxon>Ixodoidea</taxon>
        <taxon>Ixodidae</taxon>
        <taxon>Rhipicephalinae</taxon>
        <taxon>Rhipicephalus</taxon>
        <taxon>Rhipicephalus</taxon>
    </lineage>
</organism>
<reference evidence="1" key="2">
    <citation type="submission" date="2021-09" db="EMBL/GenBank/DDBJ databases">
        <authorList>
            <person name="Jia N."/>
            <person name="Wang J."/>
            <person name="Shi W."/>
            <person name="Du L."/>
            <person name="Sun Y."/>
            <person name="Zhan W."/>
            <person name="Jiang J."/>
            <person name="Wang Q."/>
            <person name="Zhang B."/>
            <person name="Ji P."/>
            <person name="Sakyi L.B."/>
            <person name="Cui X."/>
            <person name="Yuan T."/>
            <person name="Jiang B."/>
            <person name="Yang W."/>
            <person name="Lam T.T.-Y."/>
            <person name="Chang Q."/>
            <person name="Ding S."/>
            <person name="Wang X."/>
            <person name="Zhu J."/>
            <person name="Ruan X."/>
            <person name="Zhao L."/>
            <person name="Wei J."/>
            <person name="Que T."/>
            <person name="Du C."/>
            <person name="Cheng J."/>
            <person name="Dai P."/>
            <person name="Han X."/>
            <person name="Huang E."/>
            <person name="Gao Y."/>
            <person name="Liu J."/>
            <person name="Shao H."/>
            <person name="Ye R."/>
            <person name="Li L."/>
            <person name="Wei W."/>
            <person name="Wang X."/>
            <person name="Wang C."/>
            <person name="Huo Q."/>
            <person name="Li W."/>
            <person name="Guo W."/>
            <person name="Chen H."/>
            <person name="Chen S."/>
            <person name="Zhou L."/>
            <person name="Zhou L."/>
            <person name="Ni X."/>
            <person name="Tian J."/>
            <person name="Zhou Y."/>
            <person name="Sheng Y."/>
            <person name="Liu T."/>
            <person name="Pan Y."/>
            <person name="Xia L."/>
            <person name="Li J."/>
            <person name="Zhao F."/>
            <person name="Cao W."/>
        </authorList>
    </citation>
    <scope>NUCLEOTIDE SEQUENCE</scope>
    <source>
        <strain evidence="1">Rsan-2018</strain>
        <tissue evidence="1">Larvae</tissue>
    </source>
</reference>
<gene>
    <name evidence="1" type="ORF">HPB52_022609</name>
</gene>
<comment type="caution">
    <text evidence="1">The sequence shown here is derived from an EMBL/GenBank/DDBJ whole genome shotgun (WGS) entry which is preliminary data.</text>
</comment>
<dbReference type="EMBL" id="JABSTV010001249">
    <property type="protein sequence ID" value="KAH7963744.1"/>
    <property type="molecule type" value="Genomic_DNA"/>
</dbReference>
<evidence type="ECO:0000313" key="2">
    <source>
        <dbReference type="Proteomes" id="UP000821837"/>
    </source>
</evidence>
<dbReference type="Proteomes" id="UP000821837">
    <property type="component" value="Chromosome 3"/>
</dbReference>
<reference evidence="1" key="1">
    <citation type="journal article" date="2020" name="Cell">
        <title>Large-Scale Comparative Analyses of Tick Genomes Elucidate Their Genetic Diversity and Vector Capacities.</title>
        <authorList>
            <consortium name="Tick Genome and Microbiome Consortium (TIGMIC)"/>
            <person name="Jia N."/>
            <person name="Wang J."/>
            <person name="Shi W."/>
            <person name="Du L."/>
            <person name="Sun Y."/>
            <person name="Zhan W."/>
            <person name="Jiang J.F."/>
            <person name="Wang Q."/>
            <person name="Zhang B."/>
            <person name="Ji P."/>
            <person name="Bell-Sakyi L."/>
            <person name="Cui X.M."/>
            <person name="Yuan T.T."/>
            <person name="Jiang B.G."/>
            <person name="Yang W.F."/>
            <person name="Lam T.T."/>
            <person name="Chang Q.C."/>
            <person name="Ding S.J."/>
            <person name="Wang X.J."/>
            <person name="Zhu J.G."/>
            <person name="Ruan X.D."/>
            <person name="Zhao L."/>
            <person name="Wei J.T."/>
            <person name="Ye R.Z."/>
            <person name="Que T.C."/>
            <person name="Du C.H."/>
            <person name="Zhou Y.H."/>
            <person name="Cheng J.X."/>
            <person name="Dai P.F."/>
            <person name="Guo W.B."/>
            <person name="Han X.H."/>
            <person name="Huang E.J."/>
            <person name="Li L.F."/>
            <person name="Wei W."/>
            <person name="Gao Y.C."/>
            <person name="Liu J.Z."/>
            <person name="Shao H.Z."/>
            <person name="Wang X."/>
            <person name="Wang C.C."/>
            <person name="Yang T.C."/>
            <person name="Huo Q.B."/>
            <person name="Li W."/>
            <person name="Chen H.Y."/>
            <person name="Chen S.E."/>
            <person name="Zhou L.G."/>
            <person name="Ni X.B."/>
            <person name="Tian J.H."/>
            <person name="Sheng Y."/>
            <person name="Liu T."/>
            <person name="Pan Y.S."/>
            <person name="Xia L.Y."/>
            <person name="Li J."/>
            <person name="Zhao F."/>
            <person name="Cao W.C."/>
        </authorList>
    </citation>
    <scope>NUCLEOTIDE SEQUENCE</scope>
    <source>
        <strain evidence="1">Rsan-2018</strain>
    </source>
</reference>
<dbReference type="VEuPathDB" id="VectorBase:RSAN_047787"/>
<evidence type="ECO:0000313" key="1">
    <source>
        <dbReference type="EMBL" id="KAH7963744.1"/>
    </source>
</evidence>
<protein>
    <submittedName>
        <fullName evidence="1">Uncharacterized protein</fullName>
    </submittedName>
</protein>
<accession>A0A9D4Q3K8</accession>
<dbReference type="AlphaFoldDB" id="A0A9D4Q3K8"/>
<name>A0A9D4Q3K8_RHISA</name>